<feature type="binding site" evidence="7 8">
    <location>
        <position position="45"/>
    </location>
    <ligand>
        <name>S-adenosyl-L-methionine</name>
        <dbReference type="ChEBI" id="CHEBI:59789"/>
    </ligand>
</feature>
<dbReference type="NCBIfam" id="TIGR00755">
    <property type="entry name" value="ksgA"/>
    <property type="match status" value="1"/>
</dbReference>
<accession>A0ABU4SNI6</accession>
<comment type="similarity">
    <text evidence="7">Belongs to the class I-like SAM-binding methyltransferase superfamily. rRNA adenine N(6)-methyltransferase family. RsmA subfamily.</text>
</comment>
<dbReference type="Gene3D" id="3.40.50.150">
    <property type="entry name" value="Vaccinia Virus protein VP39"/>
    <property type="match status" value="1"/>
</dbReference>
<name>A0ABU4SNI6_9GAMM</name>
<protein>
    <recommendedName>
        <fullName evidence="7">Ribosomal RNA small subunit methyltransferase A</fullName>
        <ecNumber evidence="7">2.1.1.182</ecNumber>
    </recommendedName>
    <alternativeName>
        <fullName evidence="7">16S rRNA (adenine(1518)-N(6)/adenine(1519)-N(6))-dimethyltransferase</fullName>
    </alternativeName>
    <alternativeName>
        <fullName evidence="7">16S rRNA dimethyladenosine transferase</fullName>
    </alternativeName>
    <alternativeName>
        <fullName evidence="7">16S rRNA dimethylase</fullName>
    </alternativeName>
    <alternativeName>
        <fullName evidence="7">S-adenosylmethionine-6-N', N'-adenosyl(rRNA) dimethyltransferase</fullName>
    </alternativeName>
</protein>
<dbReference type="CDD" id="cd02440">
    <property type="entry name" value="AdoMet_MTases"/>
    <property type="match status" value="1"/>
</dbReference>
<proteinExistence type="inferred from homology"/>
<dbReference type="PROSITE" id="PS51689">
    <property type="entry name" value="SAM_RNA_A_N6_MT"/>
    <property type="match status" value="1"/>
</dbReference>
<evidence type="ECO:0000256" key="3">
    <source>
        <dbReference type="ARBA" id="ARBA00022603"/>
    </source>
</evidence>
<evidence type="ECO:0000256" key="1">
    <source>
        <dbReference type="ARBA" id="ARBA00022490"/>
    </source>
</evidence>
<dbReference type="PROSITE" id="PS01131">
    <property type="entry name" value="RRNA_A_DIMETH"/>
    <property type="match status" value="1"/>
</dbReference>
<keyword evidence="11" id="KW-1185">Reference proteome</keyword>
<feature type="binding site" evidence="7 8">
    <location>
        <position position="18"/>
    </location>
    <ligand>
        <name>S-adenosyl-L-methionine</name>
        <dbReference type="ChEBI" id="CHEBI:59789"/>
    </ligand>
</feature>
<dbReference type="Proteomes" id="UP001271640">
    <property type="component" value="Unassembled WGS sequence"/>
</dbReference>
<feature type="binding site" evidence="7 8">
    <location>
        <position position="113"/>
    </location>
    <ligand>
        <name>S-adenosyl-L-methionine</name>
        <dbReference type="ChEBI" id="CHEBI:59789"/>
    </ligand>
</feature>
<evidence type="ECO:0000256" key="6">
    <source>
        <dbReference type="ARBA" id="ARBA00022884"/>
    </source>
</evidence>
<evidence type="ECO:0000313" key="11">
    <source>
        <dbReference type="Proteomes" id="UP001271640"/>
    </source>
</evidence>
<dbReference type="InterPro" id="IPR020598">
    <property type="entry name" value="rRNA_Ade_methylase_Trfase_N"/>
</dbReference>
<dbReference type="InterPro" id="IPR020596">
    <property type="entry name" value="rRNA_Ade_Mease_Trfase_CS"/>
</dbReference>
<dbReference type="EMBL" id="VCDP01000050">
    <property type="protein sequence ID" value="MDX8000095.1"/>
    <property type="molecule type" value="Genomic_DNA"/>
</dbReference>
<comment type="function">
    <text evidence="7">Specifically dimethylates two adjacent adenosines (A1518 and A1519) in the loop of a conserved hairpin near the 3'-end of 16S rRNA in the 30S particle. May play a critical role in biogenesis of 30S subunits.</text>
</comment>
<keyword evidence="5 7" id="KW-0949">S-adenosyl-L-methionine</keyword>
<dbReference type="PANTHER" id="PTHR11727">
    <property type="entry name" value="DIMETHYLADENOSINE TRANSFERASE"/>
    <property type="match status" value="1"/>
</dbReference>
<dbReference type="PANTHER" id="PTHR11727:SF7">
    <property type="entry name" value="DIMETHYLADENOSINE TRANSFERASE-RELATED"/>
    <property type="match status" value="1"/>
</dbReference>
<dbReference type="Gene3D" id="1.10.8.100">
    <property type="entry name" value="Ribosomal RNA adenine dimethylase-like, domain 2"/>
    <property type="match status" value="1"/>
</dbReference>
<dbReference type="Pfam" id="PF00398">
    <property type="entry name" value="RrnaAD"/>
    <property type="match status" value="1"/>
</dbReference>
<sequence>MNNKVHQGHHARKRFGQNFLTDQFIIHSIVDAMHPQAGQAVVEIGPGLGALTEPVGERMDKMTVVELDRDLAARLHVHPKLKDKLTIIQQDAMTVDFGQLAKERGQPLRVFGNLPYNISTPLMFHLFNYTDAIADMSFMLQKEVVNRLVSGPGSKAYGRLSVMAQYYCQVIPVLEVPPTAFTPAPKVDSAVVRLIPHKTMPYPVQDIRMLARVTTQAFNQRRKTIRNSLGNILSVEQLSELGIDPGTRAENISVEQYCKVANWLSSQSEVVENQ</sequence>
<dbReference type="InterPro" id="IPR001737">
    <property type="entry name" value="KsgA/Erm"/>
</dbReference>
<dbReference type="GO" id="GO:0052908">
    <property type="term" value="F:16S rRNA (adenine(1518)-N(6)/adenine(1519)-N(6))-dimethyltransferase activity"/>
    <property type="evidence" value="ECO:0007669"/>
    <property type="project" value="UniProtKB-EC"/>
</dbReference>
<evidence type="ECO:0000259" key="9">
    <source>
        <dbReference type="SMART" id="SM00650"/>
    </source>
</evidence>
<comment type="caution">
    <text evidence="10">The sequence shown here is derived from an EMBL/GenBank/DDBJ whole genome shotgun (WGS) entry which is preliminary data.</text>
</comment>
<comment type="catalytic activity">
    <reaction evidence="7">
        <text>adenosine(1518)/adenosine(1519) in 16S rRNA + 4 S-adenosyl-L-methionine = N(6)-dimethyladenosine(1518)/N(6)-dimethyladenosine(1519) in 16S rRNA + 4 S-adenosyl-L-homocysteine + 4 H(+)</text>
        <dbReference type="Rhea" id="RHEA:19609"/>
        <dbReference type="Rhea" id="RHEA-COMP:10232"/>
        <dbReference type="Rhea" id="RHEA-COMP:10233"/>
        <dbReference type="ChEBI" id="CHEBI:15378"/>
        <dbReference type="ChEBI" id="CHEBI:57856"/>
        <dbReference type="ChEBI" id="CHEBI:59789"/>
        <dbReference type="ChEBI" id="CHEBI:74411"/>
        <dbReference type="ChEBI" id="CHEBI:74493"/>
        <dbReference type="EC" id="2.1.1.182"/>
    </reaction>
</comment>
<comment type="subcellular location">
    <subcellularLocation>
        <location evidence="7">Cytoplasm</location>
    </subcellularLocation>
</comment>
<dbReference type="SMART" id="SM00650">
    <property type="entry name" value="rADc"/>
    <property type="match status" value="1"/>
</dbReference>
<feature type="domain" description="Ribosomal RNA adenine methylase transferase N-terminal" evidence="9">
    <location>
        <begin position="25"/>
        <end position="198"/>
    </location>
</feature>
<feature type="binding site" evidence="7 8">
    <location>
        <position position="91"/>
    </location>
    <ligand>
        <name>S-adenosyl-L-methionine</name>
        <dbReference type="ChEBI" id="CHEBI:59789"/>
    </ligand>
</feature>
<feature type="binding site" evidence="7 8">
    <location>
        <position position="20"/>
    </location>
    <ligand>
        <name>S-adenosyl-L-methionine</name>
        <dbReference type="ChEBI" id="CHEBI:59789"/>
    </ligand>
</feature>
<evidence type="ECO:0000256" key="5">
    <source>
        <dbReference type="ARBA" id="ARBA00022691"/>
    </source>
</evidence>
<dbReference type="RefSeq" id="WP_319926804.1">
    <property type="nucleotide sequence ID" value="NZ_VCDO01000017.1"/>
</dbReference>
<evidence type="ECO:0000256" key="4">
    <source>
        <dbReference type="ARBA" id="ARBA00022679"/>
    </source>
</evidence>
<reference evidence="11" key="1">
    <citation type="journal article" date="2024" name="Toxins">
        <title>Genome Sequence Analysis of Native Xenorhabdus Strains Isolated from Entomopathogenic Nematodes in Argentina.</title>
        <authorList>
            <person name="Palma L."/>
            <person name="Frizzo L."/>
            <person name="Kaiser S."/>
            <person name="Berry C."/>
            <person name="Caballero P."/>
            <person name="Bode H.B."/>
            <person name="Del Valle E.E."/>
        </authorList>
    </citation>
    <scope>NUCLEOTIDE SEQUENCE [LARGE SCALE GENOMIC DNA]</scope>
    <source>
        <strain evidence="11">Reich</strain>
    </source>
</reference>
<evidence type="ECO:0000256" key="2">
    <source>
        <dbReference type="ARBA" id="ARBA00022552"/>
    </source>
</evidence>
<gene>
    <name evidence="7 10" type="primary">rsmA</name>
    <name evidence="7" type="synonym">ksgA</name>
    <name evidence="10" type="ORF">FE394_12980</name>
</gene>
<keyword evidence="1 7" id="KW-0963">Cytoplasm</keyword>
<evidence type="ECO:0000256" key="8">
    <source>
        <dbReference type="PROSITE-ProRule" id="PRU01026"/>
    </source>
</evidence>
<dbReference type="SUPFAM" id="SSF53335">
    <property type="entry name" value="S-adenosyl-L-methionine-dependent methyltransferases"/>
    <property type="match status" value="1"/>
</dbReference>
<keyword evidence="3 7" id="KW-0489">Methyltransferase</keyword>
<dbReference type="HAMAP" id="MF_00607">
    <property type="entry name" value="16SrRNA_methyltr_A"/>
    <property type="match status" value="1"/>
</dbReference>
<keyword evidence="6 7" id="KW-0694">RNA-binding</keyword>
<organism evidence="10 11">
    <name type="scientific">Xenorhabdus littoralis</name>
    <dbReference type="NCBI Taxonomy" id="2582835"/>
    <lineage>
        <taxon>Bacteria</taxon>
        <taxon>Pseudomonadati</taxon>
        <taxon>Pseudomonadota</taxon>
        <taxon>Gammaproteobacteria</taxon>
        <taxon>Enterobacterales</taxon>
        <taxon>Morganellaceae</taxon>
        <taxon>Xenorhabdus</taxon>
    </lineage>
</organism>
<evidence type="ECO:0000256" key="7">
    <source>
        <dbReference type="HAMAP-Rule" id="MF_00607"/>
    </source>
</evidence>
<dbReference type="InterPro" id="IPR011530">
    <property type="entry name" value="rRNA_adenine_dimethylase"/>
</dbReference>
<feature type="binding site" evidence="7 8">
    <location>
        <position position="66"/>
    </location>
    <ligand>
        <name>S-adenosyl-L-methionine</name>
        <dbReference type="ChEBI" id="CHEBI:59789"/>
    </ligand>
</feature>
<evidence type="ECO:0000313" key="10">
    <source>
        <dbReference type="EMBL" id="MDX8000095.1"/>
    </source>
</evidence>
<keyword evidence="2 7" id="KW-0698">rRNA processing</keyword>
<keyword evidence="4 7" id="KW-0808">Transferase</keyword>
<dbReference type="EC" id="2.1.1.182" evidence="7"/>
<dbReference type="InterPro" id="IPR023165">
    <property type="entry name" value="rRNA_Ade_diMease-like_C"/>
</dbReference>
<dbReference type="InterPro" id="IPR029063">
    <property type="entry name" value="SAM-dependent_MTases_sf"/>
</dbReference>